<protein>
    <submittedName>
        <fullName evidence="2">Uncharacterized protein</fullName>
    </submittedName>
</protein>
<proteinExistence type="predicted"/>
<keyword evidence="1" id="KW-1133">Transmembrane helix</keyword>
<evidence type="ECO:0000256" key="1">
    <source>
        <dbReference type="SAM" id="Phobius"/>
    </source>
</evidence>
<gene>
    <name evidence="2" type="ORF">ZHD862_LOCUS14875</name>
</gene>
<comment type="caution">
    <text evidence="2">The sequence shown here is derived from an EMBL/GenBank/DDBJ whole genome shotgun (WGS) entry which is preliminary data.</text>
</comment>
<dbReference type="PANTHER" id="PTHR38332:SF2">
    <property type="entry name" value="PROTEIN QUIVER"/>
    <property type="match status" value="1"/>
</dbReference>
<keyword evidence="1" id="KW-0472">Membrane</keyword>
<dbReference type="PANTHER" id="PTHR38332">
    <property type="entry name" value="PROTEIN CBG11604"/>
    <property type="match status" value="1"/>
</dbReference>
<evidence type="ECO:0000313" key="3">
    <source>
        <dbReference type="Proteomes" id="UP000663864"/>
    </source>
</evidence>
<dbReference type="EMBL" id="CAJNOT010000656">
    <property type="protein sequence ID" value="CAF1047472.1"/>
    <property type="molecule type" value="Genomic_DNA"/>
</dbReference>
<keyword evidence="1" id="KW-0812">Transmembrane</keyword>
<name>A0A814K765_9BILA</name>
<sequence>MLSNINFWEYLTAIIFYFLLLIKPISNQGIACYKCMTIDANNDSCQDPFSSLLNPIHNNCQATSVGKDGTFSARFCVKISGRVTSIDGGANASYLNTIFYYRTCIVDNIMESTKSLETSGSFRLKGFQDMSGSIRLQGHISLCTHDGCNHARTLCSSLLIIILDLLNVQTNSEFATLLYDFNLYKNVVNGHICFSCRKVKFSLLKTSFRCEICLQRICSKCQRQVNYHHNNSCFILSPFPMRSILKTNYVGS</sequence>
<feature type="transmembrane region" description="Helical" evidence="1">
    <location>
        <begin position="7"/>
        <end position="26"/>
    </location>
</feature>
<dbReference type="AlphaFoldDB" id="A0A814K765"/>
<evidence type="ECO:0000313" key="2">
    <source>
        <dbReference type="EMBL" id="CAF1047472.1"/>
    </source>
</evidence>
<accession>A0A814K765</accession>
<dbReference type="Proteomes" id="UP000663864">
    <property type="component" value="Unassembled WGS sequence"/>
</dbReference>
<organism evidence="2 3">
    <name type="scientific">Rotaria sordida</name>
    <dbReference type="NCBI Taxonomy" id="392033"/>
    <lineage>
        <taxon>Eukaryota</taxon>
        <taxon>Metazoa</taxon>
        <taxon>Spiralia</taxon>
        <taxon>Gnathifera</taxon>
        <taxon>Rotifera</taxon>
        <taxon>Eurotatoria</taxon>
        <taxon>Bdelloidea</taxon>
        <taxon>Philodinida</taxon>
        <taxon>Philodinidae</taxon>
        <taxon>Rotaria</taxon>
    </lineage>
</organism>
<reference evidence="2" key="1">
    <citation type="submission" date="2021-02" db="EMBL/GenBank/DDBJ databases">
        <authorList>
            <person name="Nowell W R."/>
        </authorList>
    </citation>
    <scope>NUCLEOTIDE SEQUENCE</scope>
</reference>